<feature type="domain" description="HTH LytTR-type" evidence="3">
    <location>
        <begin position="144"/>
        <end position="251"/>
    </location>
</feature>
<dbReference type="InterPro" id="IPR001789">
    <property type="entry name" value="Sig_transdc_resp-reg_receiver"/>
</dbReference>
<evidence type="ECO:0000259" key="3">
    <source>
        <dbReference type="PROSITE" id="PS50930"/>
    </source>
</evidence>
<dbReference type="Pfam" id="PF04397">
    <property type="entry name" value="LytTR"/>
    <property type="match status" value="1"/>
</dbReference>
<sequence>MNVLIIEDENLTAKRLESLIKRYDASIQVLEQISSVSEAVQWLKTHTAPDLIFMDIHLEDDLAFRIFEQVSLTTPVIFTTAFDEYMIKAFKVNSIDYLLKPVNFDELSAAINKFKSLKSQYNQVDMDTLLTLLGKKEQEYKTRFMITVGTRIRTVDAADIAYFFSEEKITFLVTKDNQRLPIDFSLDKLTTMMNPDDFFRVNRQFLVRLPAIKNIHTYSKGKLKLDLQPVSSEEVFVSMDKVTDFKEWLGK</sequence>
<protein>
    <submittedName>
        <fullName evidence="4">LytTR family DNA-binding domain-containing protein</fullName>
    </submittedName>
</protein>
<reference evidence="5" key="1">
    <citation type="journal article" date="2019" name="Int. J. Syst. Evol. Microbiol.">
        <title>The Global Catalogue of Microorganisms (GCM) 10K type strain sequencing project: providing services to taxonomists for standard genome sequencing and annotation.</title>
        <authorList>
            <consortium name="The Broad Institute Genomics Platform"/>
            <consortium name="The Broad Institute Genome Sequencing Center for Infectious Disease"/>
            <person name="Wu L."/>
            <person name="Ma J."/>
        </authorList>
    </citation>
    <scope>NUCLEOTIDE SEQUENCE [LARGE SCALE GENOMIC DNA]</scope>
    <source>
        <strain evidence="5">JCM 17925</strain>
    </source>
</reference>
<evidence type="ECO:0000259" key="2">
    <source>
        <dbReference type="PROSITE" id="PS50110"/>
    </source>
</evidence>
<evidence type="ECO:0000313" key="4">
    <source>
        <dbReference type="EMBL" id="GAA4413673.1"/>
    </source>
</evidence>
<dbReference type="Pfam" id="PF00072">
    <property type="entry name" value="Response_reg"/>
    <property type="match status" value="1"/>
</dbReference>
<dbReference type="PROSITE" id="PS50930">
    <property type="entry name" value="HTH_LYTTR"/>
    <property type="match status" value="1"/>
</dbReference>
<keyword evidence="5" id="KW-1185">Reference proteome</keyword>
<keyword evidence="4" id="KW-0238">DNA-binding</keyword>
<dbReference type="RefSeq" id="WP_345269972.1">
    <property type="nucleotide sequence ID" value="NZ_BAABHB010000010.1"/>
</dbReference>
<dbReference type="SMART" id="SM00448">
    <property type="entry name" value="REC"/>
    <property type="match status" value="1"/>
</dbReference>
<dbReference type="EMBL" id="BAABHB010000010">
    <property type="protein sequence ID" value="GAA4413673.1"/>
    <property type="molecule type" value="Genomic_DNA"/>
</dbReference>
<dbReference type="SUPFAM" id="SSF52172">
    <property type="entry name" value="CheY-like"/>
    <property type="match status" value="1"/>
</dbReference>
<dbReference type="PROSITE" id="PS50110">
    <property type="entry name" value="RESPONSE_REGULATORY"/>
    <property type="match status" value="1"/>
</dbReference>
<dbReference type="Gene3D" id="3.40.50.2300">
    <property type="match status" value="1"/>
</dbReference>
<dbReference type="InterPro" id="IPR011006">
    <property type="entry name" value="CheY-like_superfamily"/>
</dbReference>
<comment type="caution">
    <text evidence="4">The sequence shown here is derived from an EMBL/GenBank/DDBJ whole genome shotgun (WGS) entry which is preliminary data.</text>
</comment>
<organism evidence="4 5">
    <name type="scientific">Nibrella viscosa</name>
    <dbReference type="NCBI Taxonomy" id="1084524"/>
    <lineage>
        <taxon>Bacteria</taxon>
        <taxon>Pseudomonadati</taxon>
        <taxon>Bacteroidota</taxon>
        <taxon>Cytophagia</taxon>
        <taxon>Cytophagales</taxon>
        <taxon>Spirosomataceae</taxon>
        <taxon>Nibrella</taxon>
    </lineage>
</organism>
<dbReference type="Proteomes" id="UP001500936">
    <property type="component" value="Unassembled WGS sequence"/>
</dbReference>
<dbReference type="SMART" id="SM00850">
    <property type="entry name" value="LytTR"/>
    <property type="match status" value="1"/>
</dbReference>
<dbReference type="InterPro" id="IPR046947">
    <property type="entry name" value="LytR-like"/>
</dbReference>
<accession>A0ABP8KRG8</accession>
<feature type="domain" description="Response regulatory" evidence="2">
    <location>
        <begin position="2"/>
        <end position="115"/>
    </location>
</feature>
<dbReference type="PANTHER" id="PTHR37299:SF1">
    <property type="entry name" value="STAGE 0 SPORULATION PROTEIN A HOMOLOG"/>
    <property type="match status" value="1"/>
</dbReference>
<keyword evidence="1" id="KW-0597">Phosphoprotein</keyword>
<feature type="modified residue" description="4-aspartylphosphate" evidence="1">
    <location>
        <position position="55"/>
    </location>
</feature>
<dbReference type="PANTHER" id="PTHR37299">
    <property type="entry name" value="TRANSCRIPTIONAL REGULATOR-RELATED"/>
    <property type="match status" value="1"/>
</dbReference>
<dbReference type="GO" id="GO:0003677">
    <property type="term" value="F:DNA binding"/>
    <property type="evidence" value="ECO:0007669"/>
    <property type="project" value="UniProtKB-KW"/>
</dbReference>
<evidence type="ECO:0000256" key="1">
    <source>
        <dbReference type="PROSITE-ProRule" id="PRU00169"/>
    </source>
</evidence>
<proteinExistence type="predicted"/>
<gene>
    <name evidence="4" type="ORF">GCM10023187_42280</name>
</gene>
<evidence type="ECO:0000313" key="5">
    <source>
        <dbReference type="Proteomes" id="UP001500936"/>
    </source>
</evidence>
<dbReference type="InterPro" id="IPR007492">
    <property type="entry name" value="LytTR_DNA-bd_dom"/>
</dbReference>
<dbReference type="Gene3D" id="2.40.50.1020">
    <property type="entry name" value="LytTr DNA-binding domain"/>
    <property type="match status" value="1"/>
</dbReference>
<name>A0ABP8KRG8_9BACT</name>